<dbReference type="GO" id="GO:0016787">
    <property type="term" value="F:hydrolase activity"/>
    <property type="evidence" value="ECO:0007669"/>
    <property type="project" value="UniProtKB-KW"/>
</dbReference>
<evidence type="ECO:0000313" key="4">
    <source>
        <dbReference type="Proteomes" id="UP000186513"/>
    </source>
</evidence>
<feature type="chain" id="PRO_5013244713" evidence="1">
    <location>
        <begin position="24"/>
        <end position="468"/>
    </location>
</feature>
<dbReference type="GO" id="GO:0016020">
    <property type="term" value="C:membrane"/>
    <property type="evidence" value="ECO:0007669"/>
    <property type="project" value="TreeGrafter"/>
</dbReference>
<accession>A0A1K2H7C0</accession>
<dbReference type="PANTHER" id="PTHR43798">
    <property type="entry name" value="MONOACYLGLYCEROL LIPASE"/>
    <property type="match status" value="1"/>
</dbReference>
<dbReference type="InterPro" id="IPR000073">
    <property type="entry name" value="AB_hydrolase_1"/>
</dbReference>
<dbReference type="Pfam" id="PF00561">
    <property type="entry name" value="Abhydrolase_1"/>
    <property type="match status" value="1"/>
</dbReference>
<dbReference type="InterPro" id="IPR029058">
    <property type="entry name" value="AB_hydrolase_fold"/>
</dbReference>
<name>A0A1K2H7C0_9NEIS</name>
<feature type="domain" description="AB hydrolase-1" evidence="2">
    <location>
        <begin position="79"/>
        <end position="436"/>
    </location>
</feature>
<proteinExistence type="predicted"/>
<reference evidence="3 4" key="1">
    <citation type="submission" date="2016-11" db="EMBL/GenBank/DDBJ databases">
        <authorList>
            <person name="Jaros S."/>
            <person name="Januszkiewicz K."/>
            <person name="Wedrychowicz H."/>
        </authorList>
    </citation>
    <scope>NUCLEOTIDE SEQUENCE [LARGE SCALE GENOMIC DNA]</scope>
    <source>
        <strain evidence="3 4">DSM 18899</strain>
    </source>
</reference>
<dbReference type="SUPFAM" id="SSF53474">
    <property type="entry name" value="alpha/beta-Hydrolases"/>
    <property type="match status" value="1"/>
</dbReference>
<evidence type="ECO:0000259" key="2">
    <source>
        <dbReference type="Pfam" id="PF00561"/>
    </source>
</evidence>
<evidence type="ECO:0000313" key="3">
    <source>
        <dbReference type="EMBL" id="SFZ72461.1"/>
    </source>
</evidence>
<organism evidence="3 4">
    <name type="scientific">Chitinimonas taiwanensis DSM 18899</name>
    <dbReference type="NCBI Taxonomy" id="1121279"/>
    <lineage>
        <taxon>Bacteria</taxon>
        <taxon>Pseudomonadati</taxon>
        <taxon>Pseudomonadota</taxon>
        <taxon>Betaproteobacteria</taxon>
        <taxon>Neisseriales</taxon>
        <taxon>Chitinibacteraceae</taxon>
        <taxon>Chitinimonas</taxon>
    </lineage>
</organism>
<dbReference type="STRING" id="1121279.SAMN02745887_00636"/>
<dbReference type="Gene3D" id="3.40.50.1820">
    <property type="entry name" value="alpha/beta hydrolase"/>
    <property type="match status" value="2"/>
</dbReference>
<dbReference type="Proteomes" id="UP000186513">
    <property type="component" value="Unassembled WGS sequence"/>
</dbReference>
<dbReference type="PANTHER" id="PTHR43798:SF27">
    <property type="entry name" value="HYDROLASE ALPHA_BETA HYDROLASE FOLD FAMILY"/>
    <property type="match status" value="1"/>
</dbReference>
<keyword evidence="4" id="KW-1185">Reference proteome</keyword>
<feature type="signal peptide" evidence="1">
    <location>
        <begin position="1"/>
        <end position="23"/>
    </location>
</feature>
<keyword evidence="1" id="KW-0732">Signal</keyword>
<protein>
    <submittedName>
        <fullName evidence="3">Alpha/beta hydrolase fold</fullName>
    </submittedName>
</protein>
<dbReference type="InterPro" id="IPR050266">
    <property type="entry name" value="AB_hydrolase_sf"/>
</dbReference>
<dbReference type="AlphaFoldDB" id="A0A1K2H7C0"/>
<dbReference type="EMBL" id="FPKR01000002">
    <property type="protein sequence ID" value="SFZ72461.1"/>
    <property type="molecule type" value="Genomic_DNA"/>
</dbReference>
<evidence type="ECO:0000256" key="1">
    <source>
        <dbReference type="SAM" id="SignalP"/>
    </source>
</evidence>
<sequence length="468" mass="50021">MPHPLTALGLLAGLTLLSPAALAALDFQPCADRSDFAELADSQCARVSMPADHAQAGGEQIELFLRRFPAPGRARGTVWLVAGGPGESGAMFYPLRRQLAQAFPGYDLIIPDHRGTGFSTRLCPTEEAVHSPGGAALEGAEWASCYGSLAQAPARLQQFSLAQAADDLAALLARDASTGPRYLYAVSYGTQLSLRMLASHRPRLDGLMLDSLVPRQDDAAHDLSMRSHDVDRAGWQWLADCAADPACGQAAGPKLGERYRAWLASQDAAASDSLRLQLGSLLDGPEPGRDLIRSLNGLLQGDSTALQTAQAAQAARLAPFLAYPQSPPALPLTQLISASENDLQPTRSLDEVRRSEAELGFLSPLPRILARHRGNSYARSELALALPLQLPPTLLLHGSHDPKTSYAGAVSHLQLLRTRGPVSLHRVQGGSHFLLWHASTCSVPALRDFLASPHAARAQRADSECRQP</sequence>
<dbReference type="RefSeq" id="WP_072427176.1">
    <property type="nucleotide sequence ID" value="NZ_FPKR01000002.1"/>
</dbReference>
<keyword evidence="3" id="KW-0378">Hydrolase</keyword>
<gene>
    <name evidence="3" type="ORF">SAMN02745887_00636</name>
</gene>
<dbReference type="OrthoDB" id="5519806at2"/>